<comment type="similarity">
    <text evidence="1">Belongs to the AHA1 family.</text>
</comment>
<dbReference type="Proteomes" id="UP000539111">
    <property type="component" value="Unassembled WGS sequence"/>
</dbReference>
<evidence type="ECO:0000313" key="5">
    <source>
        <dbReference type="Proteomes" id="UP000539111"/>
    </source>
</evidence>
<dbReference type="EMBL" id="JACBZP010000001">
    <property type="protein sequence ID" value="NYI67782.1"/>
    <property type="molecule type" value="Genomic_DNA"/>
</dbReference>
<gene>
    <name evidence="4" type="ORF">BJY26_002088</name>
</gene>
<dbReference type="Gene3D" id="3.30.530.20">
    <property type="match status" value="1"/>
</dbReference>
<comment type="caution">
    <text evidence="4">The sequence shown here is derived from an EMBL/GenBank/DDBJ whole genome shotgun (WGS) entry which is preliminary data.</text>
</comment>
<evidence type="ECO:0000256" key="1">
    <source>
        <dbReference type="ARBA" id="ARBA00006817"/>
    </source>
</evidence>
<dbReference type="Pfam" id="PF08327">
    <property type="entry name" value="AHSA1"/>
    <property type="match status" value="1"/>
</dbReference>
<feature type="region of interest" description="Disordered" evidence="2">
    <location>
        <begin position="1"/>
        <end position="24"/>
    </location>
</feature>
<evidence type="ECO:0000256" key="2">
    <source>
        <dbReference type="SAM" id="MobiDB-lite"/>
    </source>
</evidence>
<accession>A0A7Z0D2Q5</accession>
<evidence type="ECO:0000259" key="3">
    <source>
        <dbReference type="Pfam" id="PF08327"/>
    </source>
</evidence>
<protein>
    <submittedName>
        <fullName evidence="4">Uncharacterized protein YndB with AHSA1/START domain</fullName>
    </submittedName>
</protein>
<feature type="domain" description="Activator of Hsp90 ATPase homologue 1/2-like C-terminal" evidence="3">
    <location>
        <begin position="30"/>
        <end position="159"/>
    </location>
</feature>
<dbReference type="InterPro" id="IPR023393">
    <property type="entry name" value="START-like_dom_sf"/>
</dbReference>
<dbReference type="AlphaFoldDB" id="A0A7Z0D2Q5"/>
<sequence length="164" mass="18116">MTGHDIRRPGRTEHSRIGKQSTAHRREFAAPAALVQRAHTDVDLFTQWMGPRGTTVRVDRFDAVTGGAFRYVVEAASGGSWPFRGSYHVVTPGLVVHTWEDEDEPGVTLETLRFVDLDDGRSVLEATSTYTSEEACDAMLASDLDAGMDEDFERLDAVLNESQS</sequence>
<keyword evidence="5" id="KW-1185">Reference proteome</keyword>
<dbReference type="RefSeq" id="WP_179428006.1">
    <property type="nucleotide sequence ID" value="NZ_JACBZP010000001.1"/>
</dbReference>
<dbReference type="InterPro" id="IPR013538">
    <property type="entry name" value="ASHA1/2-like_C"/>
</dbReference>
<feature type="compositionally biased region" description="Basic and acidic residues" evidence="2">
    <location>
        <begin position="1"/>
        <end position="16"/>
    </location>
</feature>
<organism evidence="4 5">
    <name type="scientific">Spelaeicoccus albus</name>
    <dbReference type="NCBI Taxonomy" id="1280376"/>
    <lineage>
        <taxon>Bacteria</taxon>
        <taxon>Bacillati</taxon>
        <taxon>Actinomycetota</taxon>
        <taxon>Actinomycetes</taxon>
        <taxon>Micrococcales</taxon>
        <taxon>Brevibacteriaceae</taxon>
        <taxon>Spelaeicoccus</taxon>
    </lineage>
</organism>
<evidence type="ECO:0000313" key="4">
    <source>
        <dbReference type="EMBL" id="NYI67782.1"/>
    </source>
</evidence>
<dbReference type="SUPFAM" id="SSF55961">
    <property type="entry name" value="Bet v1-like"/>
    <property type="match status" value="1"/>
</dbReference>
<name>A0A7Z0D2Q5_9MICO</name>
<proteinExistence type="inferred from homology"/>
<reference evidence="4 5" key="1">
    <citation type="submission" date="2020-07" db="EMBL/GenBank/DDBJ databases">
        <title>Sequencing the genomes of 1000 actinobacteria strains.</title>
        <authorList>
            <person name="Klenk H.-P."/>
        </authorList>
    </citation>
    <scope>NUCLEOTIDE SEQUENCE [LARGE SCALE GENOMIC DNA]</scope>
    <source>
        <strain evidence="4 5">DSM 26341</strain>
    </source>
</reference>